<gene>
    <name evidence="2" type="ORF">ETSY2_36870</name>
</gene>
<dbReference type="SUPFAM" id="SSF57997">
    <property type="entry name" value="Tropomyosin"/>
    <property type="match status" value="1"/>
</dbReference>
<evidence type="ECO:0000313" key="2">
    <source>
        <dbReference type="EMBL" id="ETX01611.1"/>
    </source>
</evidence>
<protein>
    <submittedName>
        <fullName evidence="2">Uncharacterized protein</fullName>
    </submittedName>
</protein>
<evidence type="ECO:0000256" key="1">
    <source>
        <dbReference type="SAM" id="Coils"/>
    </source>
</evidence>
<sequence>MRQWVAPWGGILNQRRQQYSSEADFYDAQIAQTQSVNQELAQLNSDLSQRIASNRTNIAKLKQQRSKAKVNQSFAQAEFEKADASYKLAKSELEAAKKEVEIQETVITELQEKPSGNATRLNTLSADVASMRSYVRDLEKQVDTLAEQRDAIGQFS</sequence>
<comment type="caution">
    <text evidence="2">The sequence shown here is derived from an EMBL/GenBank/DDBJ whole genome shotgun (WGS) entry which is preliminary data.</text>
</comment>
<dbReference type="HOGENOM" id="CLU_1683361_0_0_7"/>
<dbReference type="EMBL" id="AZHX01001602">
    <property type="protein sequence ID" value="ETX01611.1"/>
    <property type="molecule type" value="Genomic_DNA"/>
</dbReference>
<keyword evidence="3" id="KW-1185">Reference proteome</keyword>
<feature type="coiled-coil region" evidence="1">
    <location>
        <begin position="44"/>
        <end position="148"/>
    </location>
</feature>
<keyword evidence="1" id="KW-0175">Coiled coil</keyword>
<name>W4LV33_9BACT</name>
<proteinExistence type="predicted"/>
<evidence type="ECO:0000313" key="3">
    <source>
        <dbReference type="Proteomes" id="UP000019140"/>
    </source>
</evidence>
<dbReference type="Gene3D" id="1.10.287.1490">
    <property type="match status" value="1"/>
</dbReference>
<dbReference type="AlphaFoldDB" id="W4LV33"/>
<dbReference type="Proteomes" id="UP000019140">
    <property type="component" value="Unassembled WGS sequence"/>
</dbReference>
<accession>W4LV33</accession>
<organism evidence="2 3">
    <name type="scientific">Candidatus Entotheonella gemina</name>
    <dbReference type="NCBI Taxonomy" id="1429439"/>
    <lineage>
        <taxon>Bacteria</taxon>
        <taxon>Pseudomonadati</taxon>
        <taxon>Nitrospinota/Tectimicrobiota group</taxon>
        <taxon>Candidatus Tectimicrobiota</taxon>
        <taxon>Candidatus Entotheonellia</taxon>
        <taxon>Candidatus Entotheonellales</taxon>
        <taxon>Candidatus Entotheonellaceae</taxon>
        <taxon>Candidatus Entotheonella</taxon>
    </lineage>
</organism>
<reference evidence="2 3" key="1">
    <citation type="journal article" date="2014" name="Nature">
        <title>An environmental bacterial taxon with a large and distinct metabolic repertoire.</title>
        <authorList>
            <person name="Wilson M.C."/>
            <person name="Mori T."/>
            <person name="Ruckert C."/>
            <person name="Uria A.R."/>
            <person name="Helf M.J."/>
            <person name="Takada K."/>
            <person name="Gernert C."/>
            <person name="Steffens U.A."/>
            <person name="Heycke N."/>
            <person name="Schmitt S."/>
            <person name="Rinke C."/>
            <person name="Helfrich E.J."/>
            <person name="Brachmann A.O."/>
            <person name="Gurgui C."/>
            <person name="Wakimoto T."/>
            <person name="Kracht M."/>
            <person name="Crusemann M."/>
            <person name="Hentschel U."/>
            <person name="Abe I."/>
            <person name="Matsunaga S."/>
            <person name="Kalinowski J."/>
            <person name="Takeyama H."/>
            <person name="Piel J."/>
        </authorList>
    </citation>
    <scope>NUCLEOTIDE SEQUENCE [LARGE SCALE GENOMIC DNA]</scope>
    <source>
        <strain evidence="3">TSY2</strain>
    </source>
</reference>